<dbReference type="PANTHER" id="PTHR33164">
    <property type="entry name" value="TRANSCRIPTIONAL REGULATOR, MARR FAMILY"/>
    <property type="match status" value="1"/>
</dbReference>
<accession>A0A2N0ZDI9</accession>
<dbReference type="GO" id="GO:0006950">
    <property type="term" value="P:response to stress"/>
    <property type="evidence" value="ECO:0007669"/>
    <property type="project" value="TreeGrafter"/>
</dbReference>
<dbReference type="SMART" id="SM00347">
    <property type="entry name" value="HTH_MARR"/>
    <property type="match status" value="1"/>
</dbReference>
<feature type="domain" description="HTH marR-type" evidence="2">
    <location>
        <begin position="3"/>
        <end position="137"/>
    </location>
</feature>
<dbReference type="PRINTS" id="PR00598">
    <property type="entry name" value="HTHMARR"/>
</dbReference>
<evidence type="ECO:0000256" key="1">
    <source>
        <dbReference type="ARBA" id="ARBA00023125"/>
    </source>
</evidence>
<organism evidence="3 4">
    <name type="scientific">Cytobacillus horneckiae</name>
    <dbReference type="NCBI Taxonomy" id="549687"/>
    <lineage>
        <taxon>Bacteria</taxon>
        <taxon>Bacillati</taxon>
        <taxon>Bacillota</taxon>
        <taxon>Bacilli</taxon>
        <taxon>Bacillales</taxon>
        <taxon>Bacillaceae</taxon>
        <taxon>Cytobacillus</taxon>
    </lineage>
</organism>
<keyword evidence="4" id="KW-1185">Reference proteome</keyword>
<dbReference type="SUPFAM" id="SSF46785">
    <property type="entry name" value="Winged helix' DNA-binding domain"/>
    <property type="match status" value="1"/>
</dbReference>
<dbReference type="RefSeq" id="WP_066188859.1">
    <property type="nucleotide sequence ID" value="NZ_CP194732.1"/>
</dbReference>
<dbReference type="InterPro" id="IPR039422">
    <property type="entry name" value="MarR/SlyA-like"/>
</dbReference>
<dbReference type="AlphaFoldDB" id="A0A2N0ZDI9"/>
<dbReference type="PANTHER" id="PTHR33164:SF89">
    <property type="entry name" value="MARR FAMILY REGULATORY PROTEIN"/>
    <property type="match status" value="1"/>
</dbReference>
<gene>
    <name evidence="3" type="ORF">CWS20_17770</name>
</gene>
<evidence type="ECO:0000259" key="2">
    <source>
        <dbReference type="PROSITE" id="PS50995"/>
    </source>
</evidence>
<dbReference type="InterPro" id="IPR000835">
    <property type="entry name" value="HTH_MarR-typ"/>
</dbReference>
<dbReference type="GO" id="GO:0003677">
    <property type="term" value="F:DNA binding"/>
    <property type="evidence" value="ECO:0007669"/>
    <property type="project" value="UniProtKB-KW"/>
</dbReference>
<dbReference type="Proteomes" id="UP000233343">
    <property type="component" value="Unassembled WGS sequence"/>
</dbReference>
<dbReference type="GO" id="GO:0003700">
    <property type="term" value="F:DNA-binding transcription factor activity"/>
    <property type="evidence" value="ECO:0007669"/>
    <property type="project" value="InterPro"/>
</dbReference>
<keyword evidence="1" id="KW-0238">DNA-binding</keyword>
<dbReference type="Pfam" id="PF01047">
    <property type="entry name" value="MarR"/>
    <property type="match status" value="1"/>
</dbReference>
<name>A0A2N0ZDI9_9BACI</name>
<dbReference type="EMBL" id="PISD01000040">
    <property type="protein sequence ID" value="PKG27576.1"/>
    <property type="molecule type" value="Genomic_DNA"/>
</dbReference>
<dbReference type="PROSITE" id="PS50995">
    <property type="entry name" value="HTH_MARR_2"/>
    <property type="match status" value="1"/>
</dbReference>
<comment type="caution">
    <text evidence="3">The sequence shown here is derived from an EMBL/GenBank/DDBJ whole genome shotgun (WGS) entry which is preliminary data.</text>
</comment>
<proteinExistence type="predicted"/>
<dbReference type="InterPro" id="IPR036388">
    <property type="entry name" value="WH-like_DNA-bd_sf"/>
</dbReference>
<reference evidence="3 4" key="1">
    <citation type="journal article" date="2010" name="Int. J. Syst. Evol. Microbiol.">
        <title>Bacillus horneckiae sp. nov., isolated from a spacecraft-assembly clean room.</title>
        <authorList>
            <person name="Vaishampayan P."/>
            <person name="Probst A."/>
            <person name="Krishnamurthi S."/>
            <person name="Ghosh S."/>
            <person name="Osman S."/>
            <person name="McDowall A."/>
            <person name="Ruckmani A."/>
            <person name="Mayilraj S."/>
            <person name="Venkateswaran K."/>
        </authorList>
    </citation>
    <scope>NUCLEOTIDE SEQUENCE [LARGE SCALE GENOMIC DNA]</scope>
    <source>
        <strain evidence="4">1PO1SC</strain>
    </source>
</reference>
<evidence type="ECO:0000313" key="4">
    <source>
        <dbReference type="Proteomes" id="UP000233343"/>
    </source>
</evidence>
<dbReference type="Gene3D" id="1.10.10.10">
    <property type="entry name" value="Winged helix-like DNA-binding domain superfamily/Winged helix DNA-binding domain"/>
    <property type="match status" value="1"/>
</dbReference>
<sequence>MEKENIFKLIHAIETVTNETVIKWTKSFQYNIGISPVLVLSELKAKGARKQTELANDLGYTPGAMTNIATKLVKLGFAERQYNENDRRHVLLNITPKGIEVLKEAQRKGQELRLELFSVLTEEEIKQYLSIYEKLLNHMKK</sequence>
<dbReference type="InterPro" id="IPR036390">
    <property type="entry name" value="WH_DNA-bd_sf"/>
</dbReference>
<evidence type="ECO:0000313" key="3">
    <source>
        <dbReference type="EMBL" id="PKG27576.1"/>
    </source>
</evidence>
<protein>
    <submittedName>
        <fullName evidence="3">MarR family transcriptional regulator</fullName>
    </submittedName>
</protein>